<keyword evidence="2" id="KW-0732">Signal</keyword>
<dbReference type="AlphaFoldDB" id="A0A383W216"/>
<evidence type="ECO:0000256" key="1">
    <source>
        <dbReference type="SAM" id="Phobius"/>
    </source>
</evidence>
<protein>
    <recommendedName>
        <fullName evidence="5">Superoxide dismutase copper/zinc binding domain-containing protein</fullName>
    </recommendedName>
</protein>
<evidence type="ECO:0000313" key="3">
    <source>
        <dbReference type="EMBL" id="SZX71084.1"/>
    </source>
</evidence>
<feature type="chain" id="PRO_5017037418" description="Superoxide dismutase copper/zinc binding domain-containing protein" evidence="2">
    <location>
        <begin position="22"/>
        <end position="248"/>
    </location>
</feature>
<accession>A0A383W216</accession>
<dbReference type="EMBL" id="FNXT01001024">
    <property type="protein sequence ID" value="SZX71084.1"/>
    <property type="molecule type" value="Genomic_DNA"/>
</dbReference>
<evidence type="ECO:0008006" key="5">
    <source>
        <dbReference type="Google" id="ProtNLM"/>
    </source>
</evidence>
<sequence length="248" mass="24783">MAAKQAILSLVLLALALGAAAHGGTLHPYPGTPSGSNYIRTKIASCSSWVPASRAVKYSLVNAAANISSSSAKPVVKGDVTVWTYLYGNCSLTGDVPPSAGVEVNLMLTQDGRPFTGVTVDGVAMTGTCASGGGSPYYFNPAATPLDDAENLLWFHNATVPANGSVRGNGANDGIVSTLPAKQGIRSVMLVNTKTRESLSCCDLTLAGPADTDWAASLMAAARSSAGAASAGAAAAAAAAVLAVAVLL</sequence>
<keyword evidence="4" id="KW-1185">Reference proteome</keyword>
<evidence type="ECO:0000256" key="2">
    <source>
        <dbReference type="SAM" id="SignalP"/>
    </source>
</evidence>
<reference evidence="3 4" key="1">
    <citation type="submission" date="2016-10" db="EMBL/GenBank/DDBJ databases">
        <authorList>
            <person name="Cai Z."/>
        </authorList>
    </citation>
    <scope>NUCLEOTIDE SEQUENCE [LARGE SCALE GENOMIC DNA]</scope>
</reference>
<organism evidence="3 4">
    <name type="scientific">Tetradesmus obliquus</name>
    <name type="common">Green alga</name>
    <name type="synonym">Acutodesmus obliquus</name>
    <dbReference type="NCBI Taxonomy" id="3088"/>
    <lineage>
        <taxon>Eukaryota</taxon>
        <taxon>Viridiplantae</taxon>
        <taxon>Chlorophyta</taxon>
        <taxon>core chlorophytes</taxon>
        <taxon>Chlorophyceae</taxon>
        <taxon>CS clade</taxon>
        <taxon>Sphaeropleales</taxon>
        <taxon>Scenedesmaceae</taxon>
        <taxon>Tetradesmus</taxon>
    </lineage>
</organism>
<keyword evidence="1" id="KW-0472">Membrane</keyword>
<dbReference type="Proteomes" id="UP000256970">
    <property type="component" value="Unassembled WGS sequence"/>
</dbReference>
<gene>
    <name evidence="3" type="ORF">BQ4739_LOCUS11225</name>
</gene>
<feature type="transmembrane region" description="Helical" evidence="1">
    <location>
        <begin position="226"/>
        <end position="247"/>
    </location>
</feature>
<keyword evidence="1" id="KW-0812">Transmembrane</keyword>
<evidence type="ECO:0000313" key="4">
    <source>
        <dbReference type="Proteomes" id="UP000256970"/>
    </source>
</evidence>
<name>A0A383W216_TETOB</name>
<keyword evidence="1" id="KW-1133">Transmembrane helix</keyword>
<feature type="signal peptide" evidence="2">
    <location>
        <begin position="1"/>
        <end position="21"/>
    </location>
</feature>
<proteinExistence type="predicted"/>